<dbReference type="HOGENOM" id="CLU_1544675_0_0_4"/>
<accession>K0MFL9</accession>
<dbReference type="EMBL" id="HE965803">
    <property type="protein sequence ID" value="CCJ49568.1"/>
    <property type="molecule type" value="Genomic_DNA"/>
</dbReference>
<gene>
    <name evidence="1" type="ordered locus">BN117_2235</name>
</gene>
<evidence type="ECO:0000313" key="2">
    <source>
        <dbReference type="Proteomes" id="UP000008035"/>
    </source>
</evidence>
<dbReference type="AlphaFoldDB" id="K0MFL9"/>
<proteinExistence type="predicted"/>
<evidence type="ECO:0000313" key="1">
    <source>
        <dbReference type="EMBL" id="CCJ49568.1"/>
    </source>
</evidence>
<name>K0MFL9_BORPB</name>
<sequence>MQTETAAVHELVASCDRRAEKLQADLIEEQKAAQRKANDAALAEFKAAYKRLPPRAHKIGQIVASLAAELKAFHADAHEAAHCTYTLVKQINQARAHDYLNLCVYVSFTDDVLGHCISDELRKAGIFNKLAPNNHVQLPRLDLPPIGECIEKRVENLTKRVETVHSKVDESLA</sequence>
<protein>
    <submittedName>
        <fullName evidence="1">Uncharacterized protein</fullName>
    </submittedName>
</protein>
<organism evidence="1 2">
    <name type="scientific">Bordetella parapertussis (strain Bpp5)</name>
    <dbReference type="NCBI Taxonomy" id="1208660"/>
    <lineage>
        <taxon>Bacteria</taxon>
        <taxon>Pseudomonadati</taxon>
        <taxon>Pseudomonadota</taxon>
        <taxon>Betaproteobacteria</taxon>
        <taxon>Burkholderiales</taxon>
        <taxon>Alcaligenaceae</taxon>
        <taxon>Bordetella</taxon>
    </lineage>
</organism>
<dbReference type="Proteomes" id="UP000008035">
    <property type="component" value="Chromosome"/>
</dbReference>
<dbReference type="KEGG" id="bpar:BN117_2235"/>
<reference evidence="1 2" key="1">
    <citation type="journal article" date="2012" name="BMC Genomics">
        <title>Comparative genomics of the classical Bordetella subspecies: the evolution and exchange of virulence-associated diversity amongst closely related pathogens.</title>
        <authorList>
            <person name="Park J."/>
            <person name="Zhang Y."/>
            <person name="Buboltz A.M."/>
            <person name="Zhang X."/>
            <person name="Schuster S.C."/>
            <person name="Ahuja U."/>
            <person name="Liu M."/>
            <person name="Miller J.F."/>
            <person name="Sebaihia M."/>
            <person name="Bentley S.D."/>
            <person name="Parkhill J."/>
            <person name="Harvill E.T."/>
        </authorList>
    </citation>
    <scope>NUCLEOTIDE SEQUENCE [LARGE SCALE GENOMIC DNA]</scope>
    <source>
        <strain evidence="1 2">Bpp5</strain>
    </source>
</reference>